<dbReference type="Proteomes" id="UP001139125">
    <property type="component" value="Unassembled WGS sequence"/>
</dbReference>
<evidence type="ECO:0000256" key="1">
    <source>
        <dbReference type="SAM" id="SignalP"/>
    </source>
</evidence>
<proteinExistence type="predicted"/>
<accession>A0A9X2L6R2</accession>
<keyword evidence="3" id="KW-1185">Reference proteome</keyword>
<feature type="signal peptide" evidence="1">
    <location>
        <begin position="1"/>
        <end position="24"/>
    </location>
</feature>
<feature type="chain" id="PRO_5040900733" evidence="1">
    <location>
        <begin position="25"/>
        <end position="267"/>
    </location>
</feature>
<evidence type="ECO:0000313" key="2">
    <source>
        <dbReference type="EMBL" id="MCP9292578.1"/>
    </source>
</evidence>
<organism evidence="2 3">
    <name type="scientific">Gracilimonas sediminicola</name>
    <dbReference type="NCBI Taxonomy" id="2952158"/>
    <lineage>
        <taxon>Bacteria</taxon>
        <taxon>Pseudomonadati</taxon>
        <taxon>Balneolota</taxon>
        <taxon>Balneolia</taxon>
        <taxon>Balneolales</taxon>
        <taxon>Balneolaceae</taxon>
        <taxon>Gracilimonas</taxon>
    </lineage>
</organism>
<dbReference type="AlphaFoldDB" id="A0A9X2L6R2"/>
<dbReference type="EMBL" id="JANDBC010000003">
    <property type="protein sequence ID" value="MCP9292578.1"/>
    <property type="molecule type" value="Genomic_DNA"/>
</dbReference>
<comment type="caution">
    <text evidence="2">The sequence shown here is derived from an EMBL/GenBank/DDBJ whole genome shotgun (WGS) entry which is preliminary data.</text>
</comment>
<name>A0A9X2L6R2_9BACT</name>
<reference evidence="2" key="1">
    <citation type="submission" date="2022-06" db="EMBL/GenBank/DDBJ databases">
        <title>Gracilimonas sp. CAU 1638 isolated from sea sediment.</title>
        <authorList>
            <person name="Kim W."/>
        </authorList>
    </citation>
    <scope>NUCLEOTIDE SEQUENCE</scope>
    <source>
        <strain evidence="2">CAU 1638</strain>
    </source>
</reference>
<dbReference type="PROSITE" id="PS51257">
    <property type="entry name" value="PROKAR_LIPOPROTEIN"/>
    <property type="match status" value="1"/>
</dbReference>
<gene>
    <name evidence="2" type="ORF">NM125_13400</name>
</gene>
<evidence type="ECO:0000313" key="3">
    <source>
        <dbReference type="Proteomes" id="UP001139125"/>
    </source>
</evidence>
<protein>
    <submittedName>
        <fullName evidence="2">Uncharacterized protein</fullName>
    </submittedName>
</protein>
<keyword evidence="1" id="KW-0732">Signal</keyword>
<dbReference type="RefSeq" id="WP_255135473.1">
    <property type="nucleotide sequence ID" value="NZ_JANDBC010000003.1"/>
</dbReference>
<sequence length="267" mass="30018">MRNSRVIILFSVVLLFSFALISCGDDPASANEDPPALPTFENIEPDLSYFDSNQPQQSNSNYSEAYYYGLGLGSIAFTSQAYVSFFSLADSENADFKNGKWVWEYSYSYEGESVSIKLTAEPDGDFINWEMLWSFDDGQGNSITDYSVVTGRIASDGNSGSWTFNTLNPDTNEEEPILISEWSTSGENNLEIETDYYDSGSVVTTYTYTQNDNEFMVFLSDTDEENDITVFWDDEAMTGYYQMGSDTANRYCWDSNFEDVACGSVGY</sequence>